<protein>
    <recommendedName>
        <fullName evidence="3">DDE Tnp4 domain-containing protein</fullName>
    </recommendedName>
</protein>
<keyword evidence="2" id="KW-0479">Metal-binding</keyword>
<sequence length="364" mass="41217">MVLSQQELVAILQLARTDRQRRTVMAIMASHIVERPIIPNVRFDLASMADANAILNFRFDVAGVQKLAFLLGLPAVVITASRNRVLRDEALCIVLSRMAFPTRFFDMAQTFGRSRSVLCDVFLHVFNELYDRWNPLLYFNTNLVAKNIDRYCAAINSRGAPTSRVFGFIDGTKLQVCRIGPTGNGDNLQKEIYSGHKRMHCLNYQAVTAPDGLCIHFFGPVEGRRHDTTLLRESGLLEFLSRNSHIFSEKCIYGDPAYGVSQFLVSGFKGNELNNSQKEFNKSMSRVRQSVEWNFKVVKTLWSFITFKGLSKIRLSPVARVVSVAMLLTNCHCCYFGGNQISQYFDVEPPSLEIYLDTLDIVDI</sequence>
<dbReference type="Pfam" id="PF13359">
    <property type="entry name" value="DDE_Tnp_4"/>
    <property type="match status" value="1"/>
</dbReference>
<dbReference type="AlphaFoldDB" id="A0A6A4Z6F8"/>
<evidence type="ECO:0000313" key="4">
    <source>
        <dbReference type="EMBL" id="KAF0705047.1"/>
    </source>
</evidence>
<evidence type="ECO:0000256" key="1">
    <source>
        <dbReference type="ARBA" id="ARBA00001968"/>
    </source>
</evidence>
<dbReference type="PANTHER" id="PTHR34615:SF1">
    <property type="entry name" value="PX DOMAIN-CONTAINING PROTEIN"/>
    <property type="match status" value="1"/>
</dbReference>
<gene>
    <name evidence="4" type="ORF">AaE_014673</name>
</gene>
<accession>A0A6A4Z6F8</accession>
<reference evidence="4 5" key="1">
    <citation type="submission" date="2019-06" db="EMBL/GenBank/DDBJ databases">
        <title>Genomics analysis of Aphanomyces spp. identifies a new class of oomycete effector associated with host adaptation.</title>
        <authorList>
            <person name="Gaulin E."/>
        </authorList>
    </citation>
    <scope>NUCLEOTIDE SEQUENCE [LARGE SCALE GENOMIC DNA]</scope>
    <source>
        <strain evidence="4 5">E</strain>
    </source>
</reference>
<dbReference type="VEuPathDB" id="FungiDB:H257_11186"/>
<dbReference type="Proteomes" id="UP000469452">
    <property type="component" value="Unassembled WGS sequence"/>
</dbReference>
<dbReference type="InterPro" id="IPR027806">
    <property type="entry name" value="HARBI1_dom"/>
</dbReference>
<feature type="domain" description="DDE Tnp4" evidence="3">
    <location>
        <begin position="187"/>
        <end position="330"/>
    </location>
</feature>
<evidence type="ECO:0000313" key="5">
    <source>
        <dbReference type="Proteomes" id="UP000469452"/>
    </source>
</evidence>
<organism evidence="4 5">
    <name type="scientific">Aphanomyces astaci</name>
    <name type="common">Crayfish plague agent</name>
    <dbReference type="NCBI Taxonomy" id="112090"/>
    <lineage>
        <taxon>Eukaryota</taxon>
        <taxon>Sar</taxon>
        <taxon>Stramenopiles</taxon>
        <taxon>Oomycota</taxon>
        <taxon>Saprolegniomycetes</taxon>
        <taxon>Saprolegniales</taxon>
        <taxon>Verrucalvaceae</taxon>
        <taxon>Aphanomyces</taxon>
    </lineage>
</organism>
<comment type="caution">
    <text evidence="4">The sequence shown here is derived from an EMBL/GenBank/DDBJ whole genome shotgun (WGS) entry which is preliminary data.</text>
</comment>
<name>A0A6A4Z6F8_APHAT</name>
<comment type="cofactor">
    <cofactor evidence="1">
        <name>a divalent metal cation</name>
        <dbReference type="ChEBI" id="CHEBI:60240"/>
    </cofactor>
</comment>
<evidence type="ECO:0000256" key="2">
    <source>
        <dbReference type="ARBA" id="ARBA00022723"/>
    </source>
</evidence>
<dbReference type="VEuPathDB" id="FungiDB:H257_14547"/>
<evidence type="ECO:0000259" key="3">
    <source>
        <dbReference type="Pfam" id="PF13359"/>
    </source>
</evidence>
<dbReference type="EMBL" id="VJMI01020237">
    <property type="protein sequence ID" value="KAF0705047.1"/>
    <property type="molecule type" value="Genomic_DNA"/>
</dbReference>
<dbReference type="PANTHER" id="PTHR34615">
    <property type="entry name" value="PX DOMAIN-CONTAINING PROTEIN"/>
    <property type="match status" value="1"/>
</dbReference>
<dbReference type="GO" id="GO:0046872">
    <property type="term" value="F:metal ion binding"/>
    <property type="evidence" value="ECO:0007669"/>
    <property type="project" value="UniProtKB-KW"/>
</dbReference>
<proteinExistence type="predicted"/>